<dbReference type="EMBL" id="QXGF01001528">
    <property type="protein sequence ID" value="KAE8929385.1"/>
    <property type="molecule type" value="Genomic_DNA"/>
</dbReference>
<evidence type="ECO:0000313" key="17">
    <source>
        <dbReference type="Proteomes" id="UP000476176"/>
    </source>
</evidence>
<dbReference type="EMBL" id="QXFW01001472">
    <property type="protein sequence ID" value="KAE8990267.1"/>
    <property type="molecule type" value="Genomic_DNA"/>
</dbReference>
<dbReference type="OrthoDB" id="10283738at2759"/>
<dbReference type="Proteomes" id="UP000488956">
    <property type="component" value="Unassembled WGS sequence"/>
</dbReference>
<keyword evidence="11" id="KW-1185">Reference proteome</keyword>
<dbReference type="EMBL" id="QXFX01001472">
    <property type="protein sequence ID" value="KAE9089708.1"/>
    <property type="molecule type" value="Genomic_DNA"/>
</dbReference>
<evidence type="ECO:0000313" key="4">
    <source>
        <dbReference type="EMBL" id="KAE9090863.1"/>
    </source>
</evidence>
<dbReference type="Proteomes" id="UP000476176">
    <property type="component" value="Unassembled WGS sequence"/>
</dbReference>
<evidence type="ECO:0000313" key="7">
    <source>
        <dbReference type="EMBL" id="KAE9202438.1"/>
    </source>
</evidence>
<evidence type="ECO:0000313" key="9">
    <source>
        <dbReference type="EMBL" id="KAE9292416.1"/>
    </source>
</evidence>
<evidence type="ECO:0000313" key="3">
    <source>
        <dbReference type="EMBL" id="KAE9089708.1"/>
    </source>
</evidence>
<evidence type="ECO:0000313" key="10">
    <source>
        <dbReference type="Proteomes" id="UP000429523"/>
    </source>
</evidence>
<dbReference type="Proteomes" id="UP000440367">
    <property type="component" value="Unassembled WGS sequence"/>
</dbReference>
<organism evidence="6 11">
    <name type="scientific">Phytophthora fragariae</name>
    <dbReference type="NCBI Taxonomy" id="53985"/>
    <lineage>
        <taxon>Eukaryota</taxon>
        <taxon>Sar</taxon>
        <taxon>Stramenopiles</taxon>
        <taxon>Oomycota</taxon>
        <taxon>Peronosporomycetes</taxon>
        <taxon>Peronosporales</taxon>
        <taxon>Peronosporaceae</taxon>
        <taxon>Phytophthora</taxon>
    </lineage>
</organism>
<evidence type="ECO:0000313" key="8">
    <source>
        <dbReference type="EMBL" id="KAE9204209.1"/>
    </source>
</evidence>
<evidence type="ECO:0000313" key="14">
    <source>
        <dbReference type="Proteomes" id="UP000440732"/>
    </source>
</evidence>
<dbReference type="AlphaFoldDB" id="A0A6A3X1B6"/>
<evidence type="ECO:0000313" key="1">
    <source>
        <dbReference type="EMBL" id="KAE8929385.1"/>
    </source>
</evidence>
<dbReference type="EMBL" id="QXGD01001529">
    <property type="protein sequence ID" value="KAE9204209.1"/>
    <property type="molecule type" value="Genomic_DNA"/>
</dbReference>
<evidence type="ECO:0000313" key="2">
    <source>
        <dbReference type="EMBL" id="KAE8990267.1"/>
    </source>
</evidence>
<gene>
    <name evidence="9" type="ORF">PF001_g18727</name>
    <name evidence="8" type="ORF">PF002_g20700</name>
    <name evidence="7" type="ORF">PF004_g18424</name>
    <name evidence="6" type="ORF">PF005_g19318</name>
    <name evidence="5" type="ORF">PF006_g18409</name>
    <name evidence="4" type="ORF">PF007_g19086</name>
    <name evidence="1" type="ORF">PF009_g20497</name>
    <name evidence="3" type="ORF">PF010_g18884</name>
    <name evidence="2" type="ORF">PF011_g18427</name>
</gene>
<protein>
    <submittedName>
        <fullName evidence="6">Uncharacterized protein</fullName>
    </submittedName>
</protein>
<reference evidence="10 11" key="1">
    <citation type="submission" date="2018-08" db="EMBL/GenBank/DDBJ databases">
        <title>Genomic investigation of the strawberry pathogen Phytophthora fragariae indicates pathogenicity is determined by transcriptional variation in three key races.</title>
        <authorList>
            <person name="Adams T.M."/>
            <person name="Armitage A.D."/>
            <person name="Sobczyk M.K."/>
            <person name="Bates H.J."/>
            <person name="Dunwell J.M."/>
            <person name="Nellist C.F."/>
            <person name="Harrison R.J."/>
        </authorList>
    </citation>
    <scope>NUCLEOTIDE SEQUENCE [LARGE SCALE GENOMIC DNA]</scope>
    <source>
        <strain evidence="9 12">A4</strain>
        <strain evidence="8 13">BC-1</strain>
        <strain evidence="7 17">BC-23</strain>
        <strain evidence="6 11">NOV-27</strain>
        <strain evidence="5 14">NOV-5</strain>
        <strain evidence="4 15">NOV-71</strain>
        <strain evidence="1 10">NOV-9</strain>
        <strain evidence="3 18">ONT-3</strain>
        <strain evidence="2 16">SCRP245</strain>
    </source>
</reference>
<evidence type="ECO:0000313" key="5">
    <source>
        <dbReference type="EMBL" id="KAE9119183.1"/>
    </source>
</evidence>
<evidence type="ECO:0000313" key="18">
    <source>
        <dbReference type="Proteomes" id="UP000488956"/>
    </source>
</evidence>
<dbReference type="Proteomes" id="UP000433483">
    <property type="component" value="Unassembled WGS sequence"/>
</dbReference>
<evidence type="ECO:0000313" key="13">
    <source>
        <dbReference type="Proteomes" id="UP000440367"/>
    </source>
</evidence>
<dbReference type="Proteomes" id="UP000441208">
    <property type="component" value="Unassembled WGS sequence"/>
</dbReference>
<dbReference type="EMBL" id="QXGA01001430">
    <property type="protein sequence ID" value="KAE9119183.1"/>
    <property type="molecule type" value="Genomic_DNA"/>
</dbReference>
<dbReference type="EMBL" id="QXGB01001470">
    <property type="protein sequence ID" value="KAE9190257.1"/>
    <property type="molecule type" value="Genomic_DNA"/>
</dbReference>
<dbReference type="EMBL" id="QXGE01001454">
    <property type="protein sequence ID" value="KAE9292416.1"/>
    <property type="molecule type" value="Genomic_DNA"/>
</dbReference>
<dbReference type="Proteomes" id="UP000429523">
    <property type="component" value="Unassembled WGS sequence"/>
</dbReference>
<evidence type="ECO:0000313" key="6">
    <source>
        <dbReference type="EMBL" id="KAE9190257.1"/>
    </source>
</evidence>
<comment type="caution">
    <text evidence="6">The sequence shown here is derived from an EMBL/GenBank/DDBJ whole genome shotgun (WGS) entry which is preliminary data.</text>
</comment>
<dbReference type="Proteomes" id="UP000437068">
    <property type="component" value="Unassembled WGS sequence"/>
</dbReference>
<proteinExistence type="predicted"/>
<evidence type="ECO:0000313" key="11">
    <source>
        <dbReference type="Proteomes" id="UP000433483"/>
    </source>
</evidence>
<dbReference type="EMBL" id="QXFZ01001417">
    <property type="protein sequence ID" value="KAE9090863.1"/>
    <property type="molecule type" value="Genomic_DNA"/>
</dbReference>
<evidence type="ECO:0000313" key="12">
    <source>
        <dbReference type="Proteomes" id="UP000437068"/>
    </source>
</evidence>
<accession>A0A6A3X1B6</accession>
<evidence type="ECO:0000313" key="16">
    <source>
        <dbReference type="Proteomes" id="UP000460718"/>
    </source>
</evidence>
<evidence type="ECO:0000313" key="15">
    <source>
        <dbReference type="Proteomes" id="UP000441208"/>
    </source>
</evidence>
<name>A0A6A3X1B6_9STRA</name>
<dbReference type="EMBL" id="QXGC01001461">
    <property type="protein sequence ID" value="KAE9202438.1"/>
    <property type="molecule type" value="Genomic_DNA"/>
</dbReference>
<dbReference type="Proteomes" id="UP000440732">
    <property type="component" value="Unassembled WGS sequence"/>
</dbReference>
<dbReference type="Proteomes" id="UP000460718">
    <property type="component" value="Unassembled WGS sequence"/>
</dbReference>
<sequence>MSSIRCLLALGGTCLFTGMKTNLSKACSKADPVRSLWVTPRIGFHSEANVPAMLCSLGNASPLIG</sequence>